<feature type="region of interest" description="Disordered" evidence="1">
    <location>
        <begin position="1"/>
        <end position="65"/>
    </location>
</feature>
<comment type="caution">
    <text evidence="2">The sequence shown here is derived from an EMBL/GenBank/DDBJ whole genome shotgun (WGS) entry which is preliminary data.</text>
</comment>
<feature type="compositionally biased region" description="Low complexity" evidence="1">
    <location>
        <begin position="43"/>
        <end position="55"/>
    </location>
</feature>
<dbReference type="AlphaFoldDB" id="A0A3A2ZRS2"/>
<name>A0A3A2ZRS2_9EURO</name>
<dbReference type="OrthoDB" id="5408998at2759"/>
<feature type="region of interest" description="Disordered" evidence="1">
    <location>
        <begin position="414"/>
        <end position="462"/>
    </location>
</feature>
<dbReference type="Proteomes" id="UP000266188">
    <property type="component" value="Unassembled WGS sequence"/>
</dbReference>
<evidence type="ECO:0000313" key="3">
    <source>
        <dbReference type="Proteomes" id="UP000266188"/>
    </source>
</evidence>
<dbReference type="EMBL" id="MVGC01000373">
    <property type="protein sequence ID" value="RJE19751.1"/>
    <property type="molecule type" value="Genomic_DNA"/>
</dbReference>
<accession>A0A3A2ZRS2</accession>
<reference evidence="3" key="1">
    <citation type="submission" date="2017-02" db="EMBL/GenBank/DDBJ databases">
        <authorList>
            <person name="Tafer H."/>
            <person name="Lopandic K."/>
        </authorList>
    </citation>
    <scope>NUCLEOTIDE SEQUENCE [LARGE SCALE GENOMIC DNA]</scope>
    <source>
        <strain evidence="3">CBS 366.77</strain>
    </source>
</reference>
<feature type="compositionally biased region" description="Basic and acidic residues" evidence="1">
    <location>
        <begin position="555"/>
        <end position="575"/>
    </location>
</feature>
<evidence type="ECO:0000256" key="1">
    <source>
        <dbReference type="SAM" id="MobiDB-lite"/>
    </source>
</evidence>
<protein>
    <submittedName>
        <fullName evidence="2">Uncharacterized protein</fullName>
    </submittedName>
</protein>
<feature type="compositionally biased region" description="Low complexity" evidence="1">
    <location>
        <begin position="640"/>
        <end position="663"/>
    </location>
</feature>
<keyword evidence="3" id="KW-1185">Reference proteome</keyword>
<evidence type="ECO:0000313" key="2">
    <source>
        <dbReference type="EMBL" id="RJE19751.1"/>
    </source>
</evidence>
<dbReference type="STRING" id="2070753.A0A3A2ZRS2"/>
<feature type="compositionally biased region" description="Basic and acidic residues" evidence="1">
    <location>
        <begin position="665"/>
        <end position="680"/>
    </location>
</feature>
<feature type="compositionally biased region" description="Pro residues" evidence="1">
    <location>
        <begin position="1"/>
        <end position="11"/>
    </location>
</feature>
<feature type="region of interest" description="Disordered" evidence="1">
    <location>
        <begin position="555"/>
        <end position="609"/>
    </location>
</feature>
<feature type="compositionally biased region" description="Basic and acidic residues" evidence="1">
    <location>
        <begin position="687"/>
        <end position="712"/>
    </location>
</feature>
<feature type="region of interest" description="Disordered" evidence="1">
    <location>
        <begin position="636"/>
        <end position="712"/>
    </location>
</feature>
<feature type="compositionally biased region" description="Basic residues" evidence="1">
    <location>
        <begin position="576"/>
        <end position="596"/>
    </location>
</feature>
<sequence length="712" mass="79914">MDSEEAPPPPYSAVDPLLTQTNNSGNIGTDSHRLSLRGENAPSRSALARGGSSSSVGDPESASPSLPINFTSAAAYFAERPPAGGDAGQTVLDHHLTIYPRSQSKDFPRRPRCWSSRNNEITQQDWDVFLRYLFPPHLGLASTSGHLPRQLRAEIQRDRKDRPQETDEQRAMRVKLVIAEWNQFFFEPRATRISFVYVTDPERAPSSPLCPRCYPAATRASQDGQSTPSPVSRNWQNTYPNLPPTPGSHPAVPPVGSPFAPGIYAYPTSPITTPPFSRYDLPPMQPADPHGPRVRPAMPPPPPNFQHCQWGWNNRPYGPSYPSFSSSKSGPMSWISQLASQAQKYGERISEQAEHYSRQVEEQAMAHGRWIEQQAGFGGQNVERFGDAISNFVSGPRYQWTGHNASQQIYYPNTTTLPNPTPATQVVDVTPQTQRPRRSSVSSTSSESSLTSIDSISTTSDLSSSDLATVRAQLLSLNDHHDRELYNATVGLRRQLDVLQQSRRESRFPGRGPWRNAWWHNPPHSHGYGRGGWGRWESPQQQQQNWAERRAMKEEMKATKKAFRDTLRRAREEHREKRRLKRNRRRQERKFRKRRQEQHGPAQEAPLEQRLENLELGNTQLANHSENQPVIQSAVLRPRSQSAASSTAASEVSIISTPSTTSSEDNTKVDAKSGKGDQKSPEGAGKQAKEKQQHETSQSKESKSATEKEQWQ</sequence>
<proteinExistence type="predicted"/>
<gene>
    <name evidence="2" type="ORF">PHISCL_07907</name>
</gene>
<feature type="compositionally biased region" description="Low complexity" evidence="1">
    <location>
        <begin position="439"/>
        <end position="462"/>
    </location>
</feature>
<feature type="compositionally biased region" description="Polar residues" evidence="1">
    <location>
        <begin position="18"/>
        <end position="29"/>
    </location>
</feature>
<organism evidence="2 3">
    <name type="scientific">Aspergillus sclerotialis</name>
    <dbReference type="NCBI Taxonomy" id="2070753"/>
    <lineage>
        <taxon>Eukaryota</taxon>
        <taxon>Fungi</taxon>
        <taxon>Dikarya</taxon>
        <taxon>Ascomycota</taxon>
        <taxon>Pezizomycotina</taxon>
        <taxon>Eurotiomycetes</taxon>
        <taxon>Eurotiomycetidae</taxon>
        <taxon>Eurotiales</taxon>
        <taxon>Aspergillaceae</taxon>
        <taxon>Aspergillus</taxon>
        <taxon>Aspergillus subgen. Polypaecilum</taxon>
    </lineage>
</organism>